<dbReference type="Pfam" id="PF00059">
    <property type="entry name" value="Lectin_C"/>
    <property type="match status" value="1"/>
</dbReference>
<gene>
    <name evidence="3" type="ORF">A3Q56_05375</name>
</gene>
<dbReference type="Proteomes" id="UP000078046">
    <property type="component" value="Unassembled WGS sequence"/>
</dbReference>
<evidence type="ECO:0000313" key="3">
    <source>
        <dbReference type="EMBL" id="OAF66886.1"/>
    </source>
</evidence>
<name>A0A177AY31_9BILA</name>
<evidence type="ECO:0000313" key="4">
    <source>
        <dbReference type="Proteomes" id="UP000078046"/>
    </source>
</evidence>
<dbReference type="EMBL" id="LWCA01000802">
    <property type="protein sequence ID" value="OAF66886.1"/>
    <property type="molecule type" value="Genomic_DNA"/>
</dbReference>
<proteinExistence type="predicted"/>
<keyword evidence="4" id="KW-1185">Reference proteome</keyword>
<feature type="transmembrane region" description="Helical" evidence="1">
    <location>
        <begin position="127"/>
        <end position="151"/>
    </location>
</feature>
<keyword evidence="1" id="KW-0472">Membrane</keyword>
<reference evidence="3 4" key="1">
    <citation type="submission" date="2016-04" db="EMBL/GenBank/DDBJ databases">
        <title>The genome of Intoshia linei affirms orthonectids as highly simplified spiralians.</title>
        <authorList>
            <person name="Mikhailov K.V."/>
            <person name="Slusarev G.S."/>
            <person name="Nikitin M.A."/>
            <person name="Logacheva M.D."/>
            <person name="Penin A."/>
            <person name="Aleoshin V."/>
            <person name="Panchin Y.V."/>
        </authorList>
    </citation>
    <scope>NUCLEOTIDE SEQUENCE [LARGE SCALE GENOMIC DNA]</scope>
    <source>
        <strain evidence="3">Intl2013</strain>
        <tissue evidence="3">Whole animal</tissue>
    </source>
</reference>
<organism evidence="3 4">
    <name type="scientific">Intoshia linei</name>
    <dbReference type="NCBI Taxonomy" id="1819745"/>
    <lineage>
        <taxon>Eukaryota</taxon>
        <taxon>Metazoa</taxon>
        <taxon>Spiralia</taxon>
        <taxon>Lophotrochozoa</taxon>
        <taxon>Mesozoa</taxon>
        <taxon>Orthonectida</taxon>
        <taxon>Rhopaluridae</taxon>
        <taxon>Intoshia</taxon>
    </lineage>
</organism>
<dbReference type="CDD" id="cd00037">
    <property type="entry name" value="CLECT"/>
    <property type="match status" value="1"/>
</dbReference>
<sequence>MKINEYCGMKPDKVSYTDQQTKNILNLNGNELKINRKYHTVQFESHKLPLYRQFKNDNLKLYYSLNQMTTSKIDIDEFKSKSNYNREIRFNKHFAQPNDIHFPVIPNVCNTCSLSNFSVDKKNNLHLHYAVIIAVSLLFSILSVLIAFLCLENQFKNKQEQLFISLSTLEMNNRHLTVKLNRIKDALPFCLPFNQTHSRDTELSKISKESIQKLLYSFPLIYEEKKDWIVYNKSKYKILNQSFSAFTMAQKNCAVENGHLIHIDDIYEEIFVRILQLKFTNINSKSYNVWLGAKNFGPIYKNFTKQAHFHWVDSYGNAVSKVKHFNDMIVSHSHQCLVISLKEWKSIPCTSTKSFKAICEVDLL</sequence>
<dbReference type="SMART" id="SM00034">
    <property type="entry name" value="CLECT"/>
    <property type="match status" value="1"/>
</dbReference>
<dbReference type="Gene3D" id="3.10.100.10">
    <property type="entry name" value="Mannose-Binding Protein A, subunit A"/>
    <property type="match status" value="1"/>
</dbReference>
<keyword evidence="1" id="KW-0812">Transmembrane</keyword>
<accession>A0A177AY31</accession>
<dbReference type="PROSITE" id="PS50041">
    <property type="entry name" value="C_TYPE_LECTIN_2"/>
    <property type="match status" value="1"/>
</dbReference>
<dbReference type="InterPro" id="IPR016187">
    <property type="entry name" value="CTDL_fold"/>
</dbReference>
<comment type="caution">
    <text evidence="3">The sequence shown here is derived from an EMBL/GenBank/DDBJ whole genome shotgun (WGS) entry which is preliminary data.</text>
</comment>
<dbReference type="AlphaFoldDB" id="A0A177AY31"/>
<evidence type="ECO:0000259" key="2">
    <source>
        <dbReference type="PROSITE" id="PS50041"/>
    </source>
</evidence>
<dbReference type="InterPro" id="IPR016186">
    <property type="entry name" value="C-type_lectin-like/link_sf"/>
</dbReference>
<dbReference type="SUPFAM" id="SSF56436">
    <property type="entry name" value="C-type lectin-like"/>
    <property type="match status" value="1"/>
</dbReference>
<protein>
    <recommendedName>
        <fullName evidence="2">C-type lectin domain-containing protein</fullName>
    </recommendedName>
</protein>
<keyword evidence="1" id="KW-1133">Transmembrane helix</keyword>
<feature type="domain" description="C-type lectin" evidence="2">
    <location>
        <begin position="231"/>
        <end position="355"/>
    </location>
</feature>
<dbReference type="InterPro" id="IPR001304">
    <property type="entry name" value="C-type_lectin-like"/>
</dbReference>
<evidence type="ECO:0000256" key="1">
    <source>
        <dbReference type="SAM" id="Phobius"/>
    </source>
</evidence>